<keyword evidence="2" id="KW-1133">Transmembrane helix</keyword>
<feature type="domain" description="EamA" evidence="3">
    <location>
        <begin position="153"/>
        <end position="287"/>
    </location>
</feature>
<dbReference type="AlphaFoldDB" id="A0A0J9F476"/>
<accession>A0A0J9F476</accession>
<dbReference type="PANTHER" id="PTHR22911:SF76">
    <property type="entry name" value="EAMA DOMAIN-CONTAINING PROTEIN"/>
    <property type="match status" value="1"/>
</dbReference>
<keyword evidence="2" id="KW-0812">Transmembrane</keyword>
<feature type="transmembrane region" description="Helical" evidence="2">
    <location>
        <begin position="216"/>
        <end position="237"/>
    </location>
</feature>
<comment type="caution">
    <text evidence="4">The sequence shown here is derived from an EMBL/GenBank/DDBJ whole genome shotgun (WGS) entry which is preliminary data.</text>
</comment>
<dbReference type="PANTHER" id="PTHR22911">
    <property type="entry name" value="ACYL-MALONYL CONDENSING ENZYME-RELATED"/>
    <property type="match status" value="1"/>
</dbReference>
<organism evidence="4 5">
    <name type="scientific">[Clostridium] citroniae WAL-19142</name>
    <dbReference type="NCBI Taxonomy" id="742734"/>
    <lineage>
        <taxon>Bacteria</taxon>
        <taxon>Bacillati</taxon>
        <taxon>Bacillota</taxon>
        <taxon>Clostridia</taxon>
        <taxon>Lachnospirales</taxon>
        <taxon>Lachnospiraceae</taxon>
        <taxon>Enterocloster</taxon>
    </lineage>
</organism>
<dbReference type="SUPFAM" id="SSF103481">
    <property type="entry name" value="Multidrug resistance efflux transporter EmrE"/>
    <property type="match status" value="2"/>
</dbReference>
<proteinExistence type="inferred from homology"/>
<evidence type="ECO:0000256" key="1">
    <source>
        <dbReference type="ARBA" id="ARBA00007362"/>
    </source>
</evidence>
<keyword evidence="2" id="KW-0472">Membrane</keyword>
<dbReference type="InterPro" id="IPR000620">
    <property type="entry name" value="EamA_dom"/>
</dbReference>
<evidence type="ECO:0000256" key="2">
    <source>
        <dbReference type="SAM" id="Phobius"/>
    </source>
</evidence>
<evidence type="ECO:0000313" key="5">
    <source>
        <dbReference type="Proteomes" id="UP000037392"/>
    </source>
</evidence>
<feature type="transmembrane region" description="Helical" evidence="2">
    <location>
        <begin position="124"/>
        <end position="145"/>
    </location>
</feature>
<dbReference type="InterPro" id="IPR037185">
    <property type="entry name" value="EmrE-like"/>
</dbReference>
<feature type="transmembrane region" description="Helical" evidence="2">
    <location>
        <begin position="151"/>
        <end position="171"/>
    </location>
</feature>
<comment type="similarity">
    <text evidence="1">Belongs to the EamA transporter family.</text>
</comment>
<dbReference type="Pfam" id="PF00892">
    <property type="entry name" value="EamA"/>
    <property type="match status" value="1"/>
</dbReference>
<dbReference type="GO" id="GO:0016020">
    <property type="term" value="C:membrane"/>
    <property type="evidence" value="ECO:0007669"/>
    <property type="project" value="InterPro"/>
</dbReference>
<feature type="transmembrane region" description="Helical" evidence="2">
    <location>
        <begin position="34"/>
        <end position="53"/>
    </location>
</feature>
<protein>
    <recommendedName>
        <fullName evidence="3">EamA domain-containing protein</fullName>
    </recommendedName>
</protein>
<evidence type="ECO:0000259" key="3">
    <source>
        <dbReference type="Pfam" id="PF00892"/>
    </source>
</evidence>
<feature type="transmembrane region" description="Helical" evidence="2">
    <location>
        <begin position="183"/>
        <end position="210"/>
    </location>
</feature>
<dbReference type="RefSeq" id="WP_045092388.1">
    <property type="nucleotide sequence ID" value="NZ_KQ235876.1"/>
</dbReference>
<sequence>MKFLEKHPLIMIVIGIAGISLSAIFVKYSQAPSVVTAFYRLAWTVVLMTPVVLGKKECRQELMGANRRTVLLCAASGLFLALHFTSWFESLTMTSVASSTAISCTEVIWVAMGYALFLKGKVSLAAVGTIFVTVGGSMLIAFSDYSSGGDHLFGDILALAAAIFCSVYTLIGRQVRGYMSTTIYTYIVYVFCALALGLATAASGLAFTGYGMRSVMVGFLLSVCSTLLGHSIFSWCLKFLSPSFVSASKLCEPAVAALFALFLFNEVPKPLQIMGGAVTIGGVLLYSRVEKKENDKKNCQ</sequence>
<gene>
    <name evidence="4" type="ORF">HMPREF9470_01117</name>
</gene>
<dbReference type="EMBL" id="ADLK01000007">
    <property type="protein sequence ID" value="KMW23030.1"/>
    <property type="molecule type" value="Genomic_DNA"/>
</dbReference>
<dbReference type="OrthoDB" id="9790852at2"/>
<evidence type="ECO:0000313" key="4">
    <source>
        <dbReference type="EMBL" id="KMW23030.1"/>
    </source>
</evidence>
<feature type="transmembrane region" description="Helical" evidence="2">
    <location>
        <begin position="244"/>
        <end position="264"/>
    </location>
</feature>
<feature type="transmembrane region" description="Helical" evidence="2">
    <location>
        <begin position="96"/>
        <end position="117"/>
    </location>
</feature>
<reference evidence="4 5" key="1">
    <citation type="submission" date="2011-04" db="EMBL/GenBank/DDBJ databases">
        <title>The Genome Sequence of Clostridium citroniae WAL-19142.</title>
        <authorList>
            <consortium name="The Broad Institute Genome Sequencing Platform"/>
            <person name="Earl A."/>
            <person name="Ward D."/>
            <person name="Feldgarden M."/>
            <person name="Gevers D."/>
            <person name="Warren Y.A."/>
            <person name="Tyrrell K.L."/>
            <person name="Citron D.M."/>
            <person name="Goldstein E.J."/>
            <person name="Daigneault M."/>
            <person name="Allen-Vercoe E."/>
            <person name="Young S.K."/>
            <person name="Zeng Q."/>
            <person name="Gargeya S."/>
            <person name="Fitzgerald M."/>
            <person name="Haas B."/>
            <person name="Abouelleil A."/>
            <person name="Alvarado L."/>
            <person name="Arachchi H.M."/>
            <person name="Berlin A."/>
            <person name="Brown A."/>
            <person name="Chapman S.B."/>
            <person name="Chen Z."/>
            <person name="Dunbar C."/>
            <person name="Freedman E."/>
            <person name="Gearin G."/>
            <person name="Gellesch M."/>
            <person name="Goldberg J."/>
            <person name="Griggs A."/>
            <person name="Gujja S."/>
            <person name="Heilman E.R."/>
            <person name="Heiman D."/>
            <person name="Howarth C."/>
            <person name="Larson L."/>
            <person name="Lui A."/>
            <person name="MacDonald P.J."/>
            <person name="Mehta T."/>
            <person name="Montmayeur A."/>
            <person name="Murphy C."/>
            <person name="Neiman D."/>
            <person name="Pearson M."/>
            <person name="Priest M."/>
            <person name="Roberts A."/>
            <person name="Saif S."/>
            <person name="Shea T."/>
            <person name="Shenoy N."/>
            <person name="Sisk P."/>
            <person name="Stolte C."/>
            <person name="Sykes S."/>
            <person name="White J."/>
            <person name="Yandava C."/>
            <person name="Wortman J."/>
            <person name="Nusbaum C."/>
            <person name="Birren B."/>
        </authorList>
    </citation>
    <scope>NUCLEOTIDE SEQUENCE [LARGE SCALE GENOMIC DNA]</scope>
    <source>
        <strain evidence="4 5">WAL-19142</strain>
    </source>
</reference>
<feature type="transmembrane region" description="Helical" evidence="2">
    <location>
        <begin position="65"/>
        <end position="84"/>
    </location>
</feature>
<feature type="transmembrane region" description="Helical" evidence="2">
    <location>
        <begin position="270"/>
        <end position="287"/>
    </location>
</feature>
<feature type="transmembrane region" description="Helical" evidence="2">
    <location>
        <begin position="9"/>
        <end position="28"/>
    </location>
</feature>
<dbReference type="PATRIC" id="fig|742734.4.peg.1191"/>
<dbReference type="Proteomes" id="UP000037392">
    <property type="component" value="Unassembled WGS sequence"/>
</dbReference>
<dbReference type="GeneID" id="93165063"/>
<name>A0A0J9F476_9FIRM</name>